<reference evidence="2" key="1">
    <citation type="journal article" date="2014" name="Science">
        <title>The coffee genome provides insight into the convergent evolution of caffeine biosynthesis.</title>
        <authorList>
            <person name="Denoeud F."/>
            <person name="Carretero-Paulet L."/>
            <person name="Dereeper A."/>
            <person name="Droc G."/>
            <person name="Guyot R."/>
            <person name="Pietrella M."/>
            <person name="Zheng C."/>
            <person name="Alberti A."/>
            <person name="Anthony F."/>
            <person name="Aprea G."/>
            <person name="Aury J.M."/>
            <person name="Bento P."/>
            <person name="Bernard M."/>
            <person name="Bocs S."/>
            <person name="Campa C."/>
            <person name="Cenci A."/>
            <person name="Combes M.C."/>
            <person name="Crouzillat D."/>
            <person name="Da Silva C."/>
            <person name="Daddiego L."/>
            <person name="De Bellis F."/>
            <person name="Dussert S."/>
            <person name="Garsmeur O."/>
            <person name="Gayraud T."/>
            <person name="Guignon V."/>
            <person name="Jahn K."/>
            <person name="Jamilloux V."/>
            <person name="Joet T."/>
            <person name="Labadie K."/>
            <person name="Lan T."/>
            <person name="Leclercq J."/>
            <person name="Lepelley M."/>
            <person name="Leroy T."/>
            <person name="Li L.T."/>
            <person name="Librado P."/>
            <person name="Lopez L."/>
            <person name="Munoz A."/>
            <person name="Noel B."/>
            <person name="Pallavicini A."/>
            <person name="Perrotta G."/>
            <person name="Poncet V."/>
            <person name="Pot D."/>
            <person name="Priyono X."/>
            <person name="Rigoreau M."/>
            <person name="Rouard M."/>
            <person name="Rozas J."/>
            <person name="Tranchant-Dubreuil C."/>
            <person name="VanBuren R."/>
            <person name="Zhang Q."/>
            <person name="Andrade A.C."/>
            <person name="Argout X."/>
            <person name="Bertrand B."/>
            <person name="de Kochko A."/>
            <person name="Graziosi G."/>
            <person name="Henry R.J."/>
            <person name="Jayarama X."/>
            <person name="Ming R."/>
            <person name="Nagai C."/>
            <person name="Rounsley S."/>
            <person name="Sankoff D."/>
            <person name="Giuliano G."/>
            <person name="Albert V.A."/>
            <person name="Wincker P."/>
            <person name="Lashermes P."/>
        </authorList>
    </citation>
    <scope>NUCLEOTIDE SEQUENCE [LARGE SCALE GENOMIC DNA]</scope>
    <source>
        <strain evidence="2">cv. DH200-94</strain>
    </source>
</reference>
<dbReference type="Gramene" id="CDP15019">
    <property type="protein sequence ID" value="CDP15019"/>
    <property type="gene ID" value="GSCOC_T00042549001"/>
</dbReference>
<proteinExistence type="predicted"/>
<sequence length="70" mass="8159">MPERDCLVLMQRKPISSKNLSATSVFRSLKKTKFLLLEEFKKTKLIMSLRILPSCSFMNVLTDIEPFDCF</sequence>
<organism evidence="1 2">
    <name type="scientific">Coffea canephora</name>
    <name type="common">Robusta coffee</name>
    <dbReference type="NCBI Taxonomy" id="49390"/>
    <lineage>
        <taxon>Eukaryota</taxon>
        <taxon>Viridiplantae</taxon>
        <taxon>Streptophyta</taxon>
        <taxon>Embryophyta</taxon>
        <taxon>Tracheophyta</taxon>
        <taxon>Spermatophyta</taxon>
        <taxon>Magnoliopsida</taxon>
        <taxon>eudicotyledons</taxon>
        <taxon>Gunneridae</taxon>
        <taxon>Pentapetalae</taxon>
        <taxon>asterids</taxon>
        <taxon>lamiids</taxon>
        <taxon>Gentianales</taxon>
        <taxon>Rubiaceae</taxon>
        <taxon>Ixoroideae</taxon>
        <taxon>Gardenieae complex</taxon>
        <taxon>Bertiereae - Coffeeae clade</taxon>
        <taxon>Coffeeae</taxon>
        <taxon>Coffea</taxon>
    </lineage>
</organism>
<keyword evidence="2" id="KW-1185">Reference proteome</keyword>
<dbReference type="AlphaFoldDB" id="A0A068V3D5"/>
<dbReference type="InParanoid" id="A0A068V3D5"/>
<dbReference type="Proteomes" id="UP000295252">
    <property type="component" value="Chromosome VI"/>
</dbReference>
<gene>
    <name evidence="1" type="ORF">GSCOC_T00042549001</name>
</gene>
<dbReference type="EMBL" id="HG739178">
    <property type="protein sequence ID" value="CDP15019.1"/>
    <property type="molecule type" value="Genomic_DNA"/>
</dbReference>
<name>A0A068V3D5_COFCA</name>
<evidence type="ECO:0000313" key="2">
    <source>
        <dbReference type="Proteomes" id="UP000295252"/>
    </source>
</evidence>
<evidence type="ECO:0000313" key="1">
    <source>
        <dbReference type="EMBL" id="CDP15019.1"/>
    </source>
</evidence>
<accession>A0A068V3D5</accession>
<protein>
    <submittedName>
        <fullName evidence="1">Uncharacterized protein</fullName>
    </submittedName>
</protein>